<gene>
    <name evidence="3" type="ORF">M513_10726</name>
    <name evidence="4" type="ORF">M514_10726</name>
</gene>
<feature type="transmembrane region" description="Helical" evidence="2">
    <location>
        <begin position="99"/>
        <end position="123"/>
    </location>
</feature>
<dbReference type="Proteomes" id="UP000030758">
    <property type="component" value="Unassembled WGS sequence"/>
</dbReference>
<name>A0A085MV78_9BILA</name>
<accession>A0A085MV78</accession>
<evidence type="ECO:0000313" key="4">
    <source>
        <dbReference type="EMBL" id="KFD61124.1"/>
    </source>
</evidence>
<dbReference type="EMBL" id="KL367635">
    <property type="protein sequence ID" value="KFD61124.1"/>
    <property type="molecule type" value="Genomic_DNA"/>
</dbReference>
<evidence type="ECO:0000256" key="1">
    <source>
        <dbReference type="SAM" id="MobiDB-lite"/>
    </source>
</evidence>
<dbReference type="Proteomes" id="UP000030764">
    <property type="component" value="Unassembled WGS sequence"/>
</dbReference>
<feature type="transmembrane region" description="Helical" evidence="2">
    <location>
        <begin position="130"/>
        <end position="151"/>
    </location>
</feature>
<dbReference type="EMBL" id="KL363295">
    <property type="protein sequence ID" value="KFD48374.1"/>
    <property type="molecule type" value="Genomic_DNA"/>
</dbReference>
<proteinExistence type="predicted"/>
<feature type="transmembrane region" description="Helical" evidence="2">
    <location>
        <begin position="171"/>
        <end position="196"/>
    </location>
</feature>
<keyword evidence="2" id="KW-1133">Transmembrane helix</keyword>
<keyword evidence="5" id="KW-1185">Reference proteome</keyword>
<protein>
    <submittedName>
        <fullName evidence="4">Uncharacterized protein</fullName>
    </submittedName>
</protein>
<dbReference type="OrthoDB" id="5850978at2759"/>
<evidence type="ECO:0000313" key="5">
    <source>
        <dbReference type="Proteomes" id="UP000030764"/>
    </source>
</evidence>
<reference evidence="4 5" key="1">
    <citation type="journal article" date="2014" name="Nat. Genet.">
        <title>Genome and transcriptome of the porcine whipworm Trichuris suis.</title>
        <authorList>
            <person name="Jex A.R."/>
            <person name="Nejsum P."/>
            <person name="Schwarz E.M."/>
            <person name="Hu L."/>
            <person name="Young N.D."/>
            <person name="Hall R.S."/>
            <person name="Korhonen P.K."/>
            <person name="Liao S."/>
            <person name="Thamsborg S."/>
            <person name="Xia J."/>
            <person name="Xu P."/>
            <person name="Wang S."/>
            <person name="Scheerlinck J.P."/>
            <person name="Hofmann A."/>
            <person name="Sternberg P.W."/>
            <person name="Wang J."/>
            <person name="Gasser R.B."/>
        </authorList>
    </citation>
    <scope>NUCLEOTIDE SEQUENCE [LARGE SCALE GENOMIC DNA]</scope>
    <source>
        <strain evidence="4">DCEP-RM93F</strain>
        <strain evidence="3">DCEP-RM93M</strain>
    </source>
</reference>
<sequence length="244" mass="27526">MHETNSLRRESRHALARQCHKPEKLPKYSSSSRASDPLLVEYERMEQRREKPRPSIFRRPTHLYKPARPWDCRVCGLLLGALHVIFGSFLIIFDLATNWITETVFAVMAGICFVLTGITSLIASKRLDKGTITILVIFSFASLVLTLAIVFESITSINYLCHRGFCNTQESTFRACLLLVCLLEAVVSIVSAFVGIRSLMNATQSDLIRFSSPLHVLLSGQEAPALARLMSRDQLQNLLLTFRK</sequence>
<keyword evidence="2" id="KW-0472">Membrane</keyword>
<organism evidence="4">
    <name type="scientific">Trichuris suis</name>
    <name type="common">pig whipworm</name>
    <dbReference type="NCBI Taxonomy" id="68888"/>
    <lineage>
        <taxon>Eukaryota</taxon>
        <taxon>Metazoa</taxon>
        <taxon>Ecdysozoa</taxon>
        <taxon>Nematoda</taxon>
        <taxon>Enoplea</taxon>
        <taxon>Dorylaimia</taxon>
        <taxon>Trichinellida</taxon>
        <taxon>Trichuridae</taxon>
        <taxon>Trichuris</taxon>
    </lineage>
</organism>
<evidence type="ECO:0000256" key="2">
    <source>
        <dbReference type="SAM" id="Phobius"/>
    </source>
</evidence>
<evidence type="ECO:0000313" key="3">
    <source>
        <dbReference type="EMBL" id="KFD48374.1"/>
    </source>
</evidence>
<dbReference type="AlphaFoldDB" id="A0A085MV78"/>
<keyword evidence="2" id="KW-0812">Transmembrane</keyword>
<feature type="region of interest" description="Disordered" evidence="1">
    <location>
        <begin position="1"/>
        <end position="33"/>
    </location>
</feature>
<feature type="transmembrane region" description="Helical" evidence="2">
    <location>
        <begin position="74"/>
        <end position="93"/>
    </location>
</feature>
<feature type="compositionally biased region" description="Basic and acidic residues" evidence="1">
    <location>
        <begin position="1"/>
        <end position="13"/>
    </location>
</feature>